<dbReference type="OrthoDB" id="2112601at2"/>
<gene>
    <name evidence="1" type="ORF">HSACCH_02331</name>
</gene>
<evidence type="ECO:0000313" key="1">
    <source>
        <dbReference type="EMBL" id="CCU80815.1"/>
    </source>
</evidence>
<dbReference type="RefSeq" id="WP_005490083.1">
    <property type="nucleotide sequence ID" value="NZ_CAUI01000023.1"/>
</dbReference>
<name>M5E2R2_9FIRM</name>
<proteinExistence type="predicted"/>
<comment type="caution">
    <text evidence="1">The sequence shown here is derived from an EMBL/GenBank/DDBJ whole genome shotgun (WGS) entry which is preliminary data.</text>
</comment>
<dbReference type="STRING" id="1293054.HSACCH_02331"/>
<organism evidence="1 2">
    <name type="scientific">Halanaerobium saccharolyticum subsp. saccharolyticum DSM 6643</name>
    <dbReference type="NCBI Taxonomy" id="1293054"/>
    <lineage>
        <taxon>Bacteria</taxon>
        <taxon>Bacillati</taxon>
        <taxon>Bacillota</taxon>
        <taxon>Clostridia</taxon>
        <taxon>Halanaerobiales</taxon>
        <taxon>Halanaerobiaceae</taxon>
        <taxon>Halanaerobium</taxon>
    </lineage>
</organism>
<dbReference type="InParanoid" id="M5E2R2"/>
<keyword evidence="2" id="KW-1185">Reference proteome</keyword>
<evidence type="ECO:0000313" key="2">
    <source>
        <dbReference type="Proteomes" id="UP000012063"/>
    </source>
</evidence>
<reference evidence="2" key="1">
    <citation type="journal article" date="2013" name="Genome Announc.">
        <title>Genome Sequence of Halanaerobium saccharolyticum subsp. saccharolyticum Strain DSM 6643T, a Halophilic Hydrogen-Producing Bacterium.</title>
        <authorList>
            <person name="Kivisto A."/>
            <person name="Larjo A."/>
            <person name="Ciranna A."/>
            <person name="Santala V."/>
            <person name="Roos C."/>
            <person name="Karp M."/>
        </authorList>
    </citation>
    <scope>NUCLEOTIDE SEQUENCE [LARGE SCALE GENOMIC DNA]</scope>
    <source>
        <strain evidence="2">DSM 6643</strain>
    </source>
</reference>
<dbReference type="AlphaFoldDB" id="M5E2R2"/>
<dbReference type="Proteomes" id="UP000012063">
    <property type="component" value="Unassembled WGS sequence"/>
</dbReference>
<dbReference type="EMBL" id="CAUI01000023">
    <property type="protein sequence ID" value="CCU80815.1"/>
    <property type="molecule type" value="Genomic_DNA"/>
</dbReference>
<protein>
    <submittedName>
        <fullName evidence="1">Uncharacterized protein</fullName>
    </submittedName>
</protein>
<sequence length="64" mass="6755">MNVNSAMQSQIASVQQALGMMSLQQSMGQDGATVGKLLEGMQETTEAVQQAAGINRGHHLNVRA</sequence>
<accession>M5E2R2</accession>